<keyword evidence="3 6" id="KW-0597">Phosphoprotein</keyword>
<dbReference type="Proteomes" id="UP000758856">
    <property type="component" value="Unassembled WGS sequence"/>
</dbReference>
<dbReference type="InterPro" id="IPR003594">
    <property type="entry name" value="HATPase_dom"/>
</dbReference>
<reference evidence="10" key="3">
    <citation type="submission" date="2023-01" db="EMBL/GenBank/DDBJ databases">
        <authorList>
            <person name="Sun Q."/>
            <person name="Evtushenko L."/>
        </authorList>
    </citation>
    <scope>NUCLEOTIDE SEQUENCE</scope>
    <source>
        <strain evidence="10">VKM B-1606</strain>
    </source>
</reference>
<feature type="domain" description="Response regulatory" evidence="9">
    <location>
        <begin position="795"/>
        <end position="905"/>
    </location>
</feature>
<dbReference type="Pfam" id="PF00072">
    <property type="entry name" value="Response_reg"/>
    <property type="match status" value="2"/>
</dbReference>
<protein>
    <recommendedName>
        <fullName evidence="2">histidine kinase</fullName>
        <ecNumber evidence="2">2.7.13.3</ecNumber>
    </recommendedName>
</protein>
<dbReference type="PANTHER" id="PTHR43065">
    <property type="entry name" value="SENSOR HISTIDINE KINASE"/>
    <property type="match status" value="1"/>
</dbReference>
<dbReference type="InterPro" id="IPR029016">
    <property type="entry name" value="GAF-like_dom_sf"/>
</dbReference>
<dbReference type="Gene3D" id="3.40.50.2300">
    <property type="match status" value="2"/>
</dbReference>
<dbReference type="AlphaFoldDB" id="A0A9W6IRQ5"/>
<dbReference type="Pfam" id="PF13185">
    <property type="entry name" value="GAF_2"/>
    <property type="match status" value="1"/>
</dbReference>
<feature type="modified residue" description="4-aspartylphosphate" evidence="6">
    <location>
        <position position="694"/>
    </location>
</feature>
<feature type="coiled-coil region" evidence="7">
    <location>
        <begin position="340"/>
        <end position="374"/>
    </location>
</feature>
<proteinExistence type="predicted"/>
<dbReference type="Pfam" id="PF02518">
    <property type="entry name" value="HATPase_c"/>
    <property type="match status" value="1"/>
</dbReference>
<dbReference type="InterPro" id="IPR036097">
    <property type="entry name" value="HisK_dim/P_sf"/>
</dbReference>
<evidence type="ECO:0000259" key="8">
    <source>
        <dbReference type="PROSITE" id="PS50109"/>
    </source>
</evidence>
<dbReference type="CDD" id="cd18161">
    <property type="entry name" value="REC_hyHK_blue-like"/>
    <property type="match status" value="1"/>
</dbReference>
<dbReference type="SUPFAM" id="SSF52172">
    <property type="entry name" value="CheY-like"/>
    <property type="match status" value="2"/>
</dbReference>
<name>A0A9W6IRQ5_9HYPH</name>
<reference evidence="11 12" key="2">
    <citation type="submission" date="2021-01" db="EMBL/GenBank/DDBJ databases">
        <title>Genomic Encyclopedia of Type Strains, Phase IV (KMG-IV): sequencing the most valuable type-strain genomes for metagenomic binning, comparative biology and taxonomic classification.</title>
        <authorList>
            <person name="Goeker M."/>
        </authorList>
    </citation>
    <scope>NUCLEOTIDE SEQUENCE [LARGE SCALE GENOMIC DNA]</scope>
    <source>
        <strain evidence="11 12">DSM 6130</strain>
    </source>
</reference>
<keyword evidence="5 11" id="KW-0418">Kinase</keyword>
<dbReference type="InterPro" id="IPR036890">
    <property type="entry name" value="HATPase_C_sf"/>
</dbReference>
<dbReference type="PRINTS" id="PR00344">
    <property type="entry name" value="BCTRLSENSOR"/>
</dbReference>
<evidence type="ECO:0000313" key="10">
    <source>
        <dbReference type="EMBL" id="GLK54968.1"/>
    </source>
</evidence>
<sequence>MTGPVASDWPHGGGDVGRLMRVPGFEAAGLGPVDAWPGALRSHVDTMLASRQSMYVAWGPDLAFLYNDAYVPIFPERHPGALGRPFSEVWSDVWAQFGGTIAGVLGGEPALFENLPIPMMRAGRLVDTWFTFSFTPLRGDGGAIDGLLCITTEVTEGVLAARREQEALAALKARTDALATVNRAGVAITSELDVQRVAQTTVDAGVALTGAEFGAFFYNTKDERGGGYRLYALSGADPEAFASFPQPRNTALFAPTFGGETVVRSDDVTRDPRYGRNAPHAGMPDGHLPVRSYLAVPVKSRSGEGIGALLFGHGEPARFDAAAEASLLSLAGQAAVAIDNARLFAQLERQLRHRARAEDQLRQLNETLEARVASEIVDRRLAERALQQAQKMETIGKLTGGVAHDFNNLLQVISGNLQLLTRDVAGNERGERRVANALAGVSRGAKLASQLLAFGRRQPLAPKVVNVGRLIAGMDDMLRRSIGEAVEVETVASADLWNTLIDPTQVETAILNLAINARDAMNGAGKLTIEAGNAVLDADYARRHSEASAGQYVMVAVTDTGSGMTPEVLEQVFEPFFSTKPEGKGTGLGLSMVYGFVKQSGGHIKLYSEPGQGTAVKLYLPRADQVEDVQVALDGTPVRGGTETILVAEDDEEVRATVVETLGDLGYRVLTAKDAASALSVVESGVPIDLLFTDVVMPGTLKSPELARRARLRLPNLAVLFTSGYTENSIVHGGRLDAGVELLSKPYAREALARKIRHVLANQAQRTQAAAPSAASETAAAVEPAGALEDAAPLTVLLVEDDALIRANAAEMLHGFGHVVVEAGSAEEADAALQTVPVDVLMTDLGLPGVSGGAFAARARALRPGVGVVFATGSDHAPEVDGEAPLLLRKPYDAEALKAALAAARPAVAGPTKAASALVRED</sequence>
<keyword evidence="7" id="KW-0175">Coiled coil</keyword>
<dbReference type="Proteomes" id="UP001143400">
    <property type="component" value="Unassembled WGS sequence"/>
</dbReference>
<evidence type="ECO:0000313" key="13">
    <source>
        <dbReference type="Proteomes" id="UP001143400"/>
    </source>
</evidence>
<dbReference type="Gene3D" id="3.30.450.40">
    <property type="match status" value="1"/>
</dbReference>
<dbReference type="SUPFAM" id="SSF55874">
    <property type="entry name" value="ATPase domain of HSP90 chaperone/DNA topoisomerase II/histidine kinase"/>
    <property type="match status" value="1"/>
</dbReference>
<dbReference type="InterPro" id="IPR005467">
    <property type="entry name" value="His_kinase_dom"/>
</dbReference>
<dbReference type="SMART" id="SM00388">
    <property type="entry name" value="HisKA"/>
    <property type="match status" value="1"/>
</dbReference>
<evidence type="ECO:0000256" key="3">
    <source>
        <dbReference type="ARBA" id="ARBA00022553"/>
    </source>
</evidence>
<accession>A0A9W6IRQ5</accession>
<dbReference type="PROSITE" id="PS50110">
    <property type="entry name" value="RESPONSE_REGULATORY"/>
    <property type="match status" value="2"/>
</dbReference>
<dbReference type="InterPro" id="IPR004358">
    <property type="entry name" value="Sig_transdc_His_kin-like_C"/>
</dbReference>
<evidence type="ECO:0000256" key="4">
    <source>
        <dbReference type="ARBA" id="ARBA00022679"/>
    </source>
</evidence>
<keyword evidence="12" id="KW-1185">Reference proteome</keyword>
<feature type="domain" description="Histidine kinase" evidence="8">
    <location>
        <begin position="401"/>
        <end position="624"/>
    </location>
</feature>
<comment type="catalytic activity">
    <reaction evidence="1">
        <text>ATP + protein L-histidine = ADP + protein N-phospho-L-histidine.</text>
        <dbReference type="EC" id="2.7.13.3"/>
    </reaction>
</comment>
<dbReference type="SMART" id="SM00387">
    <property type="entry name" value="HATPase_c"/>
    <property type="match status" value="1"/>
</dbReference>
<gene>
    <name evidence="10" type="ORF">GCM10008170_09870</name>
    <name evidence="11" type="ORF">JOD31_002128</name>
</gene>
<comment type="caution">
    <text evidence="10">The sequence shown here is derived from an EMBL/GenBank/DDBJ whole genome shotgun (WGS) entry which is preliminary data.</text>
</comment>
<dbReference type="InterPro" id="IPR001789">
    <property type="entry name" value="Sig_transdc_resp-reg_receiver"/>
</dbReference>
<feature type="domain" description="Response regulatory" evidence="9">
    <location>
        <begin position="644"/>
        <end position="760"/>
    </location>
</feature>
<evidence type="ECO:0000256" key="7">
    <source>
        <dbReference type="SAM" id="Coils"/>
    </source>
</evidence>
<dbReference type="Gene3D" id="3.30.450.20">
    <property type="entry name" value="PAS domain"/>
    <property type="match status" value="1"/>
</dbReference>
<dbReference type="SUPFAM" id="SSF55781">
    <property type="entry name" value="GAF domain-like"/>
    <property type="match status" value="1"/>
</dbReference>
<evidence type="ECO:0000256" key="6">
    <source>
        <dbReference type="PROSITE-ProRule" id="PRU00169"/>
    </source>
</evidence>
<evidence type="ECO:0000256" key="5">
    <source>
        <dbReference type="ARBA" id="ARBA00022777"/>
    </source>
</evidence>
<reference evidence="10" key="1">
    <citation type="journal article" date="2014" name="Int. J. Syst. Evol. Microbiol.">
        <title>Complete genome sequence of Corynebacterium casei LMG S-19264T (=DSM 44701T), isolated from a smear-ripened cheese.</title>
        <authorList>
            <consortium name="US DOE Joint Genome Institute (JGI-PGF)"/>
            <person name="Walter F."/>
            <person name="Albersmeier A."/>
            <person name="Kalinowski J."/>
            <person name="Ruckert C."/>
        </authorList>
    </citation>
    <scope>NUCLEOTIDE SEQUENCE</scope>
    <source>
        <strain evidence="10">VKM B-1606</strain>
    </source>
</reference>
<dbReference type="EC" id="2.7.13.3" evidence="2"/>
<dbReference type="GO" id="GO:0000155">
    <property type="term" value="F:phosphorelay sensor kinase activity"/>
    <property type="evidence" value="ECO:0007669"/>
    <property type="project" value="InterPro"/>
</dbReference>
<dbReference type="InterPro" id="IPR003018">
    <property type="entry name" value="GAF"/>
</dbReference>
<dbReference type="SMART" id="SM00448">
    <property type="entry name" value="REC"/>
    <property type="match status" value="2"/>
</dbReference>
<evidence type="ECO:0000313" key="11">
    <source>
        <dbReference type="EMBL" id="MBM7851903.1"/>
    </source>
</evidence>
<dbReference type="InterPro" id="IPR011006">
    <property type="entry name" value="CheY-like_superfamily"/>
</dbReference>
<dbReference type="SUPFAM" id="SSF47384">
    <property type="entry name" value="Homodimeric domain of signal transducing histidine kinase"/>
    <property type="match status" value="1"/>
</dbReference>
<evidence type="ECO:0000259" key="9">
    <source>
        <dbReference type="PROSITE" id="PS50110"/>
    </source>
</evidence>
<evidence type="ECO:0000256" key="1">
    <source>
        <dbReference type="ARBA" id="ARBA00000085"/>
    </source>
</evidence>
<keyword evidence="4" id="KW-0808">Transferase</keyword>
<dbReference type="CDD" id="cd00082">
    <property type="entry name" value="HisKA"/>
    <property type="match status" value="1"/>
</dbReference>
<dbReference type="PANTHER" id="PTHR43065:SF49">
    <property type="entry name" value="HISTIDINE KINASE"/>
    <property type="match status" value="1"/>
</dbReference>
<dbReference type="EMBL" id="BSFF01000001">
    <property type="protein sequence ID" value="GLK54968.1"/>
    <property type="molecule type" value="Genomic_DNA"/>
</dbReference>
<dbReference type="Gene3D" id="3.30.565.10">
    <property type="entry name" value="Histidine kinase-like ATPase, C-terminal domain"/>
    <property type="match status" value="1"/>
</dbReference>
<dbReference type="InterPro" id="IPR003661">
    <property type="entry name" value="HisK_dim/P_dom"/>
</dbReference>
<dbReference type="SMART" id="SM00065">
    <property type="entry name" value="GAF"/>
    <property type="match status" value="1"/>
</dbReference>
<dbReference type="PROSITE" id="PS50109">
    <property type="entry name" value="HIS_KIN"/>
    <property type="match status" value="1"/>
</dbReference>
<dbReference type="RefSeq" id="WP_204950284.1">
    <property type="nucleotide sequence ID" value="NZ_BSFF01000001.1"/>
</dbReference>
<dbReference type="EMBL" id="JAFBCY010000002">
    <property type="protein sequence ID" value="MBM7851903.1"/>
    <property type="molecule type" value="Genomic_DNA"/>
</dbReference>
<feature type="modified residue" description="4-aspartylphosphate" evidence="6">
    <location>
        <position position="844"/>
    </location>
</feature>
<evidence type="ECO:0000313" key="12">
    <source>
        <dbReference type="Proteomes" id="UP000758856"/>
    </source>
</evidence>
<organism evidence="10 13">
    <name type="scientific">Methylopila capsulata</name>
    <dbReference type="NCBI Taxonomy" id="61654"/>
    <lineage>
        <taxon>Bacteria</taxon>
        <taxon>Pseudomonadati</taxon>
        <taxon>Pseudomonadota</taxon>
        <taxon>Alphaproteobacteria</taxon>
        <taxon>Hyphomicrobiales</taxon>
        <taxon>Methylopilaceae</taxon>
        <taxon>Methylopila</taxon>
    </lineage>
</organism>
<evidence type="ECO:0000256" key="2">
    <source>
        <dbReference type="ARBA" id="ARBA00012438"/>
    </source>
</evidence>
<dbReference type="Gene3D" id="1.10.287.130">
    <property type="match status" value="1"/>
</dbReference>